<comment type="caution">
    <text evidence="2">The sequence shown here is derived from an EMBL/GenBank/DDBJ whole genome shotgun (WGS) entry which is preliminary data.</text>
</comment>
<reference evidence="2 3" key="1">
    <citation type="submission" date="2019-02" db="EMBL/GenBank/DDBJ databases">
        <title>The genomic architecture of introgression among sibling species of bacteria.</title>
        <authorList>
            <person name="Cavassim M.I.A."/>
            <person name="Moeskjaer S."/>
            <person name="Moslemi C."/>
            <person name="Fields B."/>
            <person name="Bachmann A."/>
            <person name="Vilhjalmsson B."/>
            <person name="Schierup M.H."/>
            <person name="Young J.P.W."/>
            <person name="Andersen S.U."/>
        </authorList>
    </citation>
    <scope>NUCLEOTIDE SEQUENCE [LARGE SCALE GENOMIC DNA]</scope>
    <source>
        <strain evidence="2 3">SM51</strain>
    </source>
</reference>
<dbReference type="Proteomes" id="UP000291302">
    <property type="component" value="Unassembled WGS sequence"/>
</dbReference>
<keyword evidence="3" id="KW-1185">Reference proteome</keyword>
<dbReference type="RefSeq" id="WP_130767668.1">
    <property type="nucleotide sequence ID" value="NZ_SILG01000008.1"/>
</dbReference>
<evidence type="ECO:0000313" key="3">
    <source>
        <dbReference type="Proteomes" id="UP000291302"/>
    </source>
</evidence>
<feature type="region of interest" description="Disordered" evidence="1">
    <location>
        <begin position="131"/>
        <end position="150"/>
    </location>
</feature>
<protein>
    <submittedName>
        <fullName evidence="2">Uncharacterized protein</fullName>
    </submittedName>
</protein>
<evidence type="ECO:0000313" key="2">
    <source>
        <dbReference type="EMBL" id="TBE57586.1"/>
    </source>
</evidence>
<proteinExistence type="predicted"/>
<accession>A0ABY1XH02</accession>
<name>A0ABY1XH02_9HYPH</name>
<sequence>MSANDFSKSSLAQAEGEVEAAAQVATARVERLLRQSFENGNHAVAKYQDLLQARGPDVVIGILEDRKGWGDRVYHFGFLKHGFFQFEKQRQVRQSLAELPKAIQDHAQLLTQLQDLKAARRNLIDREDTRRFERSDDDRDRPSPRDRPRR</sequence>
<evidence type="ECO:0000256" key="1">
    <source>
        <dbReference type="SAM" id="MobiDB-lite"/>
    </source>
</evidence>
<gene>
    <name evidence="2" type="ORF">ELH03_37005</name>
</gene>
<dbReference type="EMBL" id="SILG01000008">
    <property type="protein sequence ID" value="TBE57586.1"/>
    <property type="molecule type" value="Genomic_DNA"/>
</dbReference>
<organism evidence="2 3">
    <name type="scientific">Rhizobium beringeri</name>
    <dbReference type="NCBI Taxonomy" id="3019934"/>
    <lineage>
        <taxon>Bacteria</taxon>
        <taxon>Pseudomonadati</taxon>
        <taxon>Pseudomonadota</taxon>
        <taxon>Alphaproteobacteria</taxon>
        <taxon>Hyphomicrobiales</taxon>
        <taxon>Rhizobiaceae</taxon>
        <taxon>Rhizobium/Agrobacterium group</taxon>
        <taxon>Rhizobium</taxon>
    </lineage>
</organism>